<keyword evidence="1" id="KW-0472">Membrane</keyword>
<dbReference type="RefSeq" id="WP_115088336.1">
    <property type="nucleotide sequence ID" value="NZ_CBCSFG010000005.1"/>
</dbReference>
<evidence type="ECO:0000313" key="2">
    <source>
        <dbReference type="EMBL" id="SUQ64843.1"/>
    </source>
</evidence>
<accession>A0A380T4A0</accession>
<keyword evidence="1" id="KW-1133">Transmembrane helix</keyword>
<sequence length="190" mass="21615">MNVLKGSEQQGAYLHIPYLLIAVSLLPILLLAWRVPAEAHEGFYFELDRFLDGCLFGQVGVWSSLFPLTAKAIGNYIAVAAPVFSLWITVGIMRRSRLQPTAPPQVSIGKYAVIALGCVLLDAFLIYQNYFTFTDFATHSRKFRFFGLSVAFFPFVAMLSLLAFYVMAFFSYNLLFRFPREVLARRKHLH</sequence>
<dbReference type="EMBL" id="UIDD01000010">
    <property type="protein sequence ID" value="SUQ64843.1"/>
    <property type="molecule type" value="Genomic_DNA"/>
</dbReference>
<feature type="transmembrane region" description="Helical" evidence="1">
    <location>
        <begin position="72"/>
        <end position="90"/>
    </location>
</feature>
<keyword evidence="1" id="KW-0812">Transmembrane</keyword>
<feature type="transmembrane region" description="Helical" evidence="1">
    <location>
        <begin position="111"/>
        <end position="131"/>
    </location>
</feature>
<dbReference type="AlphaFoldDB" id="A0A380T4A0"/>
<organism evidence="2 3">
    <name type="scientific">Pseudomonas wadenswilerensis</name>
    <dbReference type="NCBI Taxonomy" id="1785161"/>
    <lineage>
        <taxon>Bacteria</taxon>
        <taxon>Pseudomonadati</taxon>
        <taxon>Pseudomonadota</taxon>
        <taxon>Gammaproteobacteria</taxon>
        <taxon>Pseudomonadales</taxon>
        <taxon>Pseudomonadaceae</taxon>
        <taxon>Pseudomonas</taxon>
    </lineage>
</organism>
<keyword evidence="3" id="KW-1185">Reference proteome</keyword>
<proteinExistence type="predicted"/>
<reference evidence="3" key="1">
    <citation type="submission" date="2018-07" db="EMBL/GenBank/DDBJ databases">
        <authorList>
            <person name="Blom J."/>
        </authorList>
    </citation>
    <scope>NUCLEOTIDE SEQUENCE [LARGE SCALE GENOMIC DNA]</scope>
    <source>
        <strain evidence="3">CCOS 864</strain>
    </source>
</reference>
<evidence type="ECO:0000256" key="1">
    <source>
        <dbReference type="SAM" id="Phobius"/>
    </source>
</evidence>
<evidence type="ECO:0008006" key="4">
    <source>
        <dbReference type="Google" id="ProtNLM"/>
    </source>
</evidence>
<evidence type="ECO:0000313" key="3">
    <source>
        <dbReference type="Proteomes" id="UP000255177"/>
    </source>
</evidence>
<name>A0A380T4A0_9PSED</name>
<gene>
    <name evidence="2" type="ORF">CCOS864_04313</name>
</gene>
<dbReference type="Proteomes" id="UP000255177">
    <property type="component" value="Unassembled WGS sequence"/>
</dbReference>
<feature type="transmembrane region" description="Helical" evidence="1">
    <location>
        <begin position="151"/>
        <end position="176"/>
    </location>
</feature>
<feature type="transmembrane region" description="Helical" evidence="1">
    <location>
        <begin position="12"/>
        <end position="33"/>
    </location>
</feature>
<protein>
    <recommendedName>
        <fullName evidence="4">Transmembrane protein</fullName>
    </recommendedName>
</protein>